<dbReference type="Proteomes" id="UP001140453">
    <property type="component" value="Unassembled WGS sequence"/>
</dbReference>
<reference evidence="2" key="1">
    <citation type="submission" date="2022-10" db="EMBL/GenBank/DDBJ databases">
        <title>Tapping the CABI collections for fungal endophytes: first genome assemblies for Collariella, Neodidymelliopsis, Ascochyta clinopodiicola, Didymella pomorum, Didymosphaeria variabile, Neocosmospora piperis and Neocucurbitaria cava.</title>
        <authorList>
            <person name="Hill R."/>
        </authorList>
    </citation>
    <scope>NUCLEOTIDE SEQUENCE</scope>
    <source>
        <strain evidence="2">IMI 355082</strain>
    </source>
</reference>
<evidence type="ECO:0000313" key="2">
    <source>
        <dbReference type="EMBL" id="KAJ4390784.1"/>
    </source>
</evidence>
<feature type="compositionally biased region" description="Basic and acidic residues" evidence="1">
    <location>
        <begin position="88"/>
        <end position="100"/>
    </location>
</feature>
<comment type="caution">
    <text evidence="2">The sequence shown here is derived from an EMBL/GenBank/DDBJ whole genome shotgun (WGS) entry which is preliminary data.</text>
</comment>
<proteinExistence type="predicted"/>
<sequence length="252" mass="28844">MPFKRPREDNPNNDAIPEAKKRKGFQVGPENLPDGAWRRRNTKVKENLIHKAKLKKEYKKVKAELAQEQEKKPPTHEDDDAGQIPSEPIDHEQDRQHVNAERQALLDGAPLPPMKKREPQLERSQPLRGTEEPSHSSAAADGNNEPSPVEHRSRGDRHKPRRPDYYDKALQEGSKKKAEREARAAELKRQEEERERKAAERERLRKAMLKARGIKPGSGGRGRFGGRQEGPRKLGRESKVLLDKVKMMVGKQ</sequence>
<feature type="compositionally biased region" description="Basic and acidic residues" evidence="1">
    <location>
        <begin position="229"/>
        <end position="246"/>
    </location>
</feature>
<dbReference type="PANTHER" id="PTHR41805:SF1">
    <property type="entry name" value="RRNA-PROCESSING PROTEIN FYV7"/>
    <property type="match status" value="1"/>
</dbReference>
<organism evidence="2 3">
    <name type="scientific">Gnomoniopsis smithogilvyi</name>
    <dbReference type="NCBI Taxonomy" id="1191159"/>
    <lineage>
        <taxon>Eukaryota</taxon>
        <taxon>Fungi</taxon>
        <taxon>Dikarya</taxon>
        <taxon>Ascomycota</taxon>
        <taxon>Pezizomycotina</taxon>
        <taxon>Sordariomycetes</taxon>
        <taxon>Sordariomycetidae</taxon>
        <taxon>Diaporthales</taxon>
        <taxon>Gnomoniaceae</taxon>
        <taxon>Gnomoniopsis</taxon>
    </lineage>
</organism>
<evidence type="ECO:0008006" key="4">
    <source>
        <dbReference type="Google" id="ProtNLM"/>
    </source>
</evidence>
<accession>A0A9W9CX28</accession>
<feature type="region of interest" description="Disordered" evidence="1">
    <location>
        <begin position="1"/>
        <end position="252"/>
    </location>
</feature>
<feature type="compositionally biased region" description="Gly residues" evidence="1">
    <location>
        <begin position="216"/>
        <end position="228"/>
    </location>
</feature>
<feature type="compositionally biased region" description="Basic and acidic residues" evidence="1">
    <location>
        <begin position="60"/>
        <end position="76"/>
    </location>
</feature>
<dbReference type="OrthoDB" id="2135053at2759"/>
<feature type="compositionally biased region" description="Basic residues" evidence="1">
    <location>
        <begin position="50"/>
        <end position="59"/>
    </location>
</feature>
<evidence type="ECO:0000313" key="3">
    <source>
        <dbReference type="Proteomes" id="UP001140453"/>
    </source>
</evidence>
<name>A0A9W9CX28_9PEZI</name>
<dbReference type="EMBL" id="JAPEVB010000003">
    <property type="protein sequence ID" value="KAJ4390784.1"/>
    <property type="molecule type" value="Genomic_DNA"/>
</dbReference>
<feature type="compositionally biased region" description="Basic and acidic residues" evidence="1">
    <location>
        <begin position="162"/>
        <end position="205"/>
    </location>
</feature>
<keyword evidence="3" id="KW-1185">Reference proteome</keyword>
<feature type="compositionally biased region" description="Basic and acidic residues" evidence="1">
    <location>
        <begin position="1"/>
        <end position="10"/>
    </location>
</feature>
<gene>
    <name evidence="2" type="ORF">N0V93_004382</name>
</gene>
<dbReference type="PANTHER" id="PTHR41805">
    <property type="entry name" value="EXPRESSED PROTEIN"/>
    <property type="match status" value="1"/>
</dbReference>
<evidence type="ECO:0000256" key="1">
    <source>
        <dbReference type="SAM" id="MobiDB-lite"/>
    </source>
</evidence>
<dbReference type="AlphaFoldDB" id="A0A9W9CX28"/>
<protein>
    <recommendedName>
        <fullName evidence="4">rRNA-processing protein FYV7</fullName>
    </recommendedName>
</protein>